<dbReference type="Proteomes" id="UP001501676">
    <property type="component" value="Unassembled WGS sequence"/>
</dbReference>
<proteinExistence type="predicted"/>
<evidence type="ECO:0000313" key="5">
    <source>
        <dbReference type="Proteomes" id="UP001501676"/>
    </source>
</evidence>
<dbReference type="InterPro" id="IPR000551">
    <property type="entry name" value="MerR-type_HTH_dom"/>
</dbReference>
<feature type="domain" description="HTH merR-type" evidence="3">
    <location>
        <begin position="37"/>
        <end position="105"/>
    </location>
</feature>
<dbReference type="PROSITE" id="PS50937">
    <property type="entry name" value="HTH_MERR_2"/>
    <property type="match status" value="1"/>
</dbReference>
<dbReference type="Pfam" id="PF13411">
    <property type="entry name" value="MerR_1"/>
    <property type="match status" value="1"/>
</dbReference>
<accession>A0ABP6SWZ3</accession>
<dbReference type="SUPFAM" id="SSF46955">
    <property type="entry name" value="Putative DNA-binding domain"/>
    <property type="match status" value="1"/>
</dbReference>
<feature type="region of interest" description="Disordered" evidence="2">
    <location>
        <begin position="1"/>
        <end position="35"/>
    </location>
</feature>
<dbReference type="SMART" id="SM00422">
    <property type="entry name" value="HTH_MERR"/>
    <property type="match status" value="1"/>
</dbReference>
<dbReference type="PANTHER" id="PTHR30204">
    <property type="entry name" value="REDOX-CYCLING DRUG-SENSING TRANSCRIPTIONAL ACTIVATOR SOXR"/>
    <property type="match status" value="1"/>
</dbReference>
<feature type="compositionally biased region" description="Low complexity" evidence="2">
    <location>
        <begin position="231"/>
        <end position="240"/>
    </location>
</feature>
<evidence type="ECO:0000259" key="3">
    <source>
        <dbReference type="PROSITE" id="PS50937"/>
    </source>
</evidence>
<dbReference type="RefSeq" id="WP_345728443.1">
    <property type="nucleotide sequence ID" value="NZ_BAAAYN010000017.1"/>
</dbReference>
<evidence type="ECO:0000313" key="4">
    <source>
        <dbReference type="EMBL" id="GAA3386931.1"/>
    </source>
</evidence>
<dbReference type="InterPro" id="IPR009061">
    <property type="entry name" value="DNA-bd_dom_put_sf"/>
</dbReference>
<evidence type="ECO:0000256" key="1">
    <source>
        <dbReference type="ARBA" id="ARBA00023125"/>
    </source>
</evidence>
<comment type="caution">
    <text evidence="4">The sequence shown here is derived from an EMBL/GenBank/DDBJ whole genome shotgun (WGS) entry which is preliminary data.</text>
</comment>
<feature type="region of interest" description="Disordered" evidence="2">
    <location>
        <begin position="223"/>
        <end position="260"/>
    </location>
</feature>
<sequence>MTGRHHGDYRESATIPTTALPGLPPEQPAPSRELPTELSVEQLAEHCRVSVRLVRAHQSRRLLHPPRRVGRRSVYDHSHIDRLELIQRLQQAGFSLAAIRALLQTGHNAPELALAWHSQGLAMRFPSPTDTSDPDLQVEPEGVADLHAQPGAWEALESYGLVSRGRDGHWHGTHPVLVAVGRRAREMGLPSPEITRLQLRVAAATLELSREILEAFTRVFAERPAPDPSRPADAVPAVSAGAPRVPQPRAGDAEPSEVVGNGRVDDRARLIEDYAGMSSVATALVTATFEVQLSRVVRGVVGIPSDTPPLA</sequence>
<dbReference type="EMBL" id="BAAAYN010000017">
    <property type="protein sequence ID" value="GAA3386931.1"/>
    <property type="molecule type" value="Genomic_DNA"/>
</dbReference>
<organism evidence="4 5">
    <name type="scientific">Cryptosporangium minutisporangium</name>
    <dbReference type="NCBI Taxonomy" id="113569"/>
    <lineage>
        <taxon>Bacteria</taxon>
        <taxon>Bacillati</taxon>
        <taxon>Actinomycetota</taxon>
        <taxon>Actinomycetes</taxon>
        <taxon>Cryptosporangiales</taxon>
        <taxon>Cryptosporangiaceae</taxon>
        <taxon>Cryptosporangium</taxon>
    </lineage>
</organism>
<dbReference type="Gene3D" id="1.10.1660.10">
    <property type="match status" value="1"/>
</dbReference>
<evidence type="ECO:0000256" key="2">
    <source>
        <dbReference type="SAM" id="MobiDB-lite"/>
    </source>
</evidence>
<keyword evidence="5" id="KW-1185">Reference proteome</keyword>
<dbReference type="PANTHER" id="PTHR30204:SF93">
    <property type="entry name" value="HTH MERR-TYPE DOMAIN-CONTAINING PROTEIN"/>
    <property type="match status" value="1"/>
</dbReference>
<gene>
    <name evidence="4" type="ORF">GCM10020369_27500</name>
</gene>
<dbReference type="InterPro" id="IPR047057">
    <property type="entry name" value="MerR_fam"/>
</dbReference>
<reference evidence="5" key="1">
    <citation type="journal article" date="2019" name="Int. J. Syst. Evol. Microbiol.">
        <title>The Global Catalogue of Microorganisms (GCM) 10K type strain sequencing project: providing services to taxonomists for standard genome sequencing and annotation.</title>
        <authorList>
            <consortium name="The Broad Institute Genomics Platform"/>
            <consortium name="The Broad Institute Genome Sequencing Center for Infectious Disease"/>
            <person name="Wu L."/>
            <person name="Ma J."/>
        </authorList>
    </citation>
    <scope>NUCLEOTIDE SEQUENCE [LARGE SCALE GENOMIC DNA]</scope>
    <source>
        <strain evidence="5">JCM 9458</strain>
    </source>
</reference>
<feature type="compositionally biased region" description="Basic and acidic residues" evidence="2">
    <location>
        <begin position="1"/>
        <end position="11"/>
    </location>
</feature>
<keyword evidence="1" id="KW-0238">DNA-binding</keyword>
<name>A0ABP6SWZ3_9ACTN</name>
<protein>
    <recommendedName>
        <fullName evidence="3">HTH merR-type domain-containing protein</fullName>
    </recommendedName>
</protein>